<dbReference type="KEGG" id="mros:EHO51_07735"/>
<dbReference type="AlphaFoldDB" id="A0A3G8M3T9"/>
<keyword evidence="1" id="KW-0732">Signal</keyword>
<proteinExistence type="predicted"/>
<feature type="signal peptide" evidence="1">
    <location>
        <begin position="1"/>
        <end position="28"/>
    </location>
</feature>
<feature type="chain" id="PRO_5018035967" description="BA14K family protein" evidence="1">
    <location>
        <begin position="29"/>
        <end position="111"/>
    </location>
</feature>
<name>A0A3G8M3T9_9HYPH</name>
<evidence type="ECO:0000256" key="1">
    <source>
        <dbReference type="SAM" id="SignalP"/>
    </source>
</evidence>
<evidence type="ECO:0000313" key="3">
    <source>
        <dbReference type="Proteomes" id="UP000273982"/>
    </source>
</evidence>
<gene>
    <name evidence="2" type="ORF">EHO51_07735</name>
</gene>
<sequence>MRITLKSIVTSALCSGLIATTLSANAWAGPMNVVRSEGMAPPSLTDQIYYRRYRGGYYRPGYNPGAAAAAAAAVGVLGAAAAAGAYAQQPYYYGYPAYGYPAYGYPDGYGW</sequence>
<dbReference type="RefSeq" id="WP_124738397.1">
    <property type="nucleotide sequence ID" value="NZ_CP034086.1"/>
</dbReference>
<accession>A0A3G8M3T9</accession>
<dbReference type="Proteomes" id="UP000273982">
    <property type="component" value="Chromosome"/>
</dbReference>
<protein>
    <recommendedName>
        <fullName evidence="4">BA14K family protein</fullName>
    </recommendedName>
</protein>
<evidence type="ECO:0000313" key="2">
    <source>
        <dbReference type="EMBL" id="AZG76623.1"/>
    </source>
</evidence>
<dbReference type="EMBL" id="CP034086">
    <property type="protein sequence ID" value="AZG76623.1"/>
    <property type="molecule type" value="Genomic_DNA"/>
</dbReference>
<evidence type="ECO:0008006" key="4">
    <source>
        <dbReference type="Google" id="ProtNLM"/>
    </source>
</evidence>
<reference evidence="2 3" key="1">
    <citation type="submission" date="2018-11" db="EMBL/GenBank/DDBJ databases">
        <title>Genome squencing of methanotrophic bacteria isolated from alkaline groundwater in Korea.</title>
        <authorList>
            <person name="Nguyen L.N."/>
        </authorList>
    </citation>
    <scope>NUCLEOTIDE SEQUENCE [LARGE SCALE GENOMIC DNA]</scope>
    <source>
        <strain evidence="2 3">GW6</strain>
    </source>
</reference>
<organism evidence="2 3">
    <name type="scientific">Methylocystis rosea</name>
    <dbReference type="NCBI Taxonomy" id="173366"/>
    <lineage>
        <taxon>Bacteria</taxon>
        <taxon>Pseudomonadati</taxon>
        <taxon>Pseudomonadota</taxon>
        <taxon>Alphaproteobacteria</taxon>
        <taxon>Hyphomicrobiales</taxon>
        <taxon>Methylocystaceae</taxon>
        <taxon>Methylocystis</taxon>
    </lineage>
</organism>